<keyword evidence="3" id="KW-1185">Reference proteome</keyword>
<evidence type="ECO:0000313" key="2">
    <source>
        <dbReference type="EMBL" id="RCG31158.1"/>
    </source>
</evidence>
<comment type="caution">
    <text evidence="2">The sequence shown here is derived from an EMBL/GenBank/DDBJ whole genome shotgun (WGS) entry which is preliminary data.</text>
</comment>
<dbReference type="RefSeq" id="WP_114028537.1">
    <property type="nucleotide sequence ID" value="NZ_QOIL01000005.1"/>
</dbReference>
<dbReference type="EMBL" id="QOIL01000005">
    <property type="protein sequence ID" value="RCG31158.1"/>
    <property type="molecule type" value="Genomic_DNA"/>
</dbReference>
<evidence type="ECO:0000256" key="1">
    <source>
        <dbReference type="SAM" id="Phobius"/>
    </source>
</evidence>
<proteinExistence type="predicted"/>
<keyword evidence="1" id="KW-0812">Transmembrane</keyword>
<evidence type="ECO:0000313" key="3">
    <source>
        <dbReference type="Proteomes" id="UP000253094"/>
    </source>
</evidence>
<dbReference type="OrthoDB" id="3482942at2"/>
<organism evidence="2 3">
    <name type="scientific">Sphaerisporangium album</name>
    <dbReference type="NCBI Taxonomy" id="509200"/>
    <lineage>
        <taxon>Bacteria</taxon>
        <taxon>Bacillati</taxon>
        <taxon>Actinomycetota</taxon>
        <taxon>Actinomycetes</taxon>
        <taxon>Streptosporangiales</taxon>
        <taxon>Streptosporangiaceae</taxon>
        <taxon>Sphaerisporangium</taxon>
    </lineage>
</organism>
<name>A0A367FL79_9ACTN</name>
<evidence type="ECO:0008006" key="4">
    <source>
        <dbReference type="Google" id="ProtNLM"/>
    </source>
</evidence>
<protein>
    <recommendedName>
        <fullName evidence="4">DUF3592 domain-containing protein</fullName>
    </recommendedName>
</protein>
<dbReference type="Proteomes" id="UP000253094">
    <property type="component" value="Unassembled WGS sequence"/>
</dbReference>
<keyword evidence="1" id="KW-1133">Transmembrane helix</keyword>
<dbReference type="AlphaFoldDB" id="A0A367FL79"/>
<gene>
    <name evidence="2" type="ORF">DQ384_10455</name>
</gene>
<accession>A0A367FL79</accession>
<reference evidence="2 3" key="1">
    <citation type="submission" date="2018-06" db="EMBL/GenBank/DDBJ databases">
        <title>Sphaerisporangium craniellae sp. nov., isolated from a marine sponge in the South China Sea.</title>
        <authorList>
            <person name="Li L."/>
        </authorList>
    </citation>
    <scope>NUCLEOTIDE SEQUENCE [LARGE SCALE GENOMIC DNA]</scope>
    <source>
        <strain evidence="2 3">CCTCC AA 208026</strain>
    </source>
</reference>
<sequence length="148" mass="15835">MARRSPAFTAVLTLIAAFLLYLAVPNIGTAVRAARADGAPGVFIARELTCLQHPGHESCVWVGEFRSDDGSIGRSGVEMYGSDRHSYRAGEGTRAVDIGLAGRVYGPGGSNEWVFTALMLAIGLGILLWQYGGALRRTTGRRELVPRS</sequence>
<keyword evidence="1" id="KW-0472">Membrane</keyword>
<feature type="transmembrane region" description="Helical" evidence="1">
    <location>
        <begin position="113"/>
        <end position="132"/>
    </location>
</feature>